<comment type="catalytic activity">
    <reaction evidence="12">
        <text>tRNA(Cys) + L-cysteine + ATP = L-cysteinyl-tRNA(Cys) + AMP + diphosphate</text>
        <dbReference type="Rhea" id="RHEA:17773"/>
        <dbReference type="Rhea" id="RHEA-COMP:9661"/>
        <dbReference type="Rhea" id="RHEA-COMP:9679"/>
        <dbReference type="ChEBI" id="CHEBI:30616"/>
        <dbReference type="ChEBI" id="CHEBI:33019"/>
        <dbReference type="ChEBI" id="CHEBI:35235"/>
        <dbReference type="ChEBI" id="CHEBI:78442"/>
        <dbReference type="ChEBI" id="CHEBI:78517"/>
        <dbReference type="ChEBI" id="CHEBI:456215"/>
        <dbReference type="EC" id="6.1.1.16"/>
    </reaction>
</comment>
<feature type="binding site" evidence="12">
    <location>
        <position position="274"/>
    </location>
    <ligand>
        <name>ATP</name>
        <dbReference type="ChEBI" id="CHEBI:30616"/>
    </ligand>
</feature>
<organism evidence="14 15">
    <name type="scientific">Duganella lactea</name>
    <dbReference type="NCBI Taxonomy" id="2692173"/>
    <lineage>
        <taxon>Bacteria</taxon>
        <taxon>Pseudomonadati</taxon>
        <taxon>Pseudomonadota</taxon>
        <taxon>Betaproteobacteria</taxon>
        <taxon>Burkholderiales</taxon>
        <taxon>Oxalobacteraceae</taxon>
        <taxon>Telluria group</taxon>
        <taxon>Duganella</taxon>
    </lineage>
</organism>
<keyword evidence="10 12" id="KW-0648">Protein biosynthesis</keyword>
<dbReference type="GO" id="GO:0005829">
    <property type="term" value="C:cytosol"/>
    <property type="evidence" value="ECO:0007669"/>
    <property type="project" value="TreeGrafter"/>
</dbReference>
<evidence type="ECO:0000256" key="3">
    <source>
        <dbReference type="ARBA" id="ARBA00011245"/>
    </source>
</evidence>
<dbReference type="PANTHER" id="PTHR10890:SF3">
    <property type="entry name" value="CYSTEINE--TRNA LIGASE, CYTOPLASMIC"/>
    <property type="match status" value="1"/>
</dbReference>
<dbReference type="HAMAP" id="MF_00041">
    <property type="entry name" value="Cys_tRNA_synth"/>
    <property type="match status" value="1"/>
</dbReference>
<dbReference type="PRINTS" id="PR00983">
    <property type="entry name" value="TRNASYNTHCYS"/>
</dbReference>
<sequence>MSNLKIYNTLARDKQTFVPIEPGKVRMYVCGMTIYDYCHIGHARMMMAFDVMYRWLMASGYQVTYARNITDIDDKIIRRAVENRETISQLTTRFTQYMDEDTAALGILPPTLVPRATQYVPQMLSLIEQLEAKDLAYQSEDGDVNYAVRNFPQYGRLSGKSLDDLRAGERVDVNTGKRDPLDFVLWKAAKESEPDEAKWDSKWGKGRPGWHIECSAMCSALLGEHFDIHGGGADLQFPHHENEIAQSEGAFGRQMVNYWVHNGFVRVDNEKMSKSLGNFFTIRDVLKKYDAEVVRFFILRAHYRSPLNYSDAHLDDARGALTRLYTALDGVDGDNLPLDWQEAHAVRFAEAMDDDFNTPLAVAALFDMATEVNKSKSPVAARQLKALAGLIGLLERTPQQFRQAAVGGAGEGTDDAAIEAAIVQRAEAKKARNFAESDRIRAELLAQGIILEDKPDGTTNWRRA</sequence>
<dbReference type="EMBL" id="WWCP01000007">
    <property type="protein sequence ID" value="MYM81993.1"/>
    <property type="molecule type" value="Genomic_DNA"/>
</dbReference>
<dbReference type="InterPro" id="IPR015803">
    <property type="entry name" value="Cys-tRNA-ligase"/>
</dbReference>
<dbReference type="NCBIfam" id="TIGR00435">
    <property type="entry name" value="cysS"/>
    <property type="match status" value="1"/>
</dbReference>
<dbReference type="CDD" id="cd07963">
    <property type="entry name" value="Anticodon_Ia_Cys"/>
    <property type="match status" value="1"/>
</dbReference>
<dbReference type="EC" id="6.1.1.16" evidence="12"/>
<keyword evidence="8 12" id="KW-0862">Zinc</keyword>
<evidence type="ECO:0000256" key="5">
    <source>
        <dbReference type="ARBA" id="ARBA00022598"/>
    </source>
</evidence>
<feature type="binding site" evidence="12">
    <location>
        <position position="243"/>
    </location>
    <ligand>
        <name>Zn(2+)</name>
        <dbReference type="ChEBI" id="CHEBI:29105"/>
    </ligand>
</feature>
<keyword evidence="6 12" id="KW-0479">Metal-binding</keyword>
<dbReference type="Proteomes" id="UP000474565">
    <property type="component" value="Unassembled WGS sequence"/>
</dbReference>
<evidence type="ECO:0000256" key="9">
    <source>
        <dbReference type="ARBA" id="ARBA00022840"/>
    </source>
</evidence>
<dbReference type="InterPro" id="IPR032678">
    <property type="entry name" value="tRNA-synt_1_cat_dom"/>
</dbReference>
<comment type="subcellular location">
    <subcellularLocation>
        <location evidence="1 12">Cytoplasm</location>
    </subcellularLocation>
</comment>
<feature type="short sequence motif" description="'HIGH' region" evidence="12">
    <location>
        <begin position="32"/>
        <end position="42"/>
    </location>
</feature>
<feature type="domain" description="Cysteinyl-tRNA synthetase class Ia DALR" evidence="13">
    <location>
        <begin position="347"/>
        <end position="402"/>
    </location>
</feature>
<feature type="binding site" evidence="12">
    <location>
        <position position="30"/>
    </location>
    <ligand>
        <name>Zn(2+)</name>
        <dbReference type="ChEBI" id="CHEBI:29105"/>
    </ligand>
</feature>
<dbReference type="FunFam" id="3.40.50.620:FF:000009">
    <property type="entry name" value="Cysteine--tRNA ligase"/>
    <property type="match status" value="1"/>
</dbReference>
<keyword evidence="9 12" id="KW-0067">ATP-binding</keyword>
<protein>
    <recommendedName>
        <fullName evidence="12">Cysteine--tRNA ligase</fullName>
        <ecNumber evidence="12">6.1.1.16</ecNumber>
    </recommendedName>
    <alternativeName>
        <fullName evidence="12">Cysteinyl-tRNA synthetase</fullName>
        <shortName evidence="12">CysRS</shortName>
    </alternativeName>
</protein>
<name>A0A6L8MGE8_9BURK</name>
<evidence type="ECO:0000256" key="10">
    <source>
        <dbReference type="ARBA" id="ARBA00022917"/>
    </source>
</evidence>
<comment type="subunit">
    <text evidence="3 12">Monomer.</text>
</comment>
<accession>A0A6L8MGE8</accession>
<evidence type="ECO:0000313" key="15">
    <source>
        <dbReference type="Proteomes" id="UP000474565"/>
    </source>
</evidence>
<dbReference type="SMART" id="SM00840">
    <property type="entry name" value="DALR_2"/>
    <property type="match status" value="1"/>
</dbReference>
<comment type="caution">
    <text evidence="14">The sequence shown here is derived from an EMBL/GenBank/DDBJ whole genome shotgun (WGS) entry which is preliminary data.</text>
</comment>
<dbReference type="GO" id="GO:0008270">
    <property type="term" value="F:zinc ion binding"/>
    <property type="evidence" value="ECO:0007669"/>
    <property type="project" value="UniProtKB-UniRule"/>
</dbReference>
<proteinExistence type="inferred from homology"/>
<keyword evidence="5 12" id="KW-0436">Ligase</keyword>
<keyword evidence="4 12" id="KW-0963">Cytoplasm</keyword>
<evidence type="ECO:0000256" key="6">
    <source>
        <dbReference type="ARBA" id="ARBA00022723"/>
    </source>
</evidence>
<reference evidence="14 15" key="1">
    <citation type="submission" date="2019-12" db="EMBL/GenBank/DDBJ databases">
        <title>Novel species isolated from a subtropical stream in China.</title>
        <authorList>
            <person name="Lu H."/>
        </authorList>
    </citation>
    <scope>NUCLEOTIDE SEQUENCE [LARGE SCALE GENOMIC DNA]</scope>
    <source>
        <strain evidence="14 15">FT50W</strain>
    </source>
</reference>
<evidence type="ECO:0000256" key="7">
    <source>
        <dbReference type="ARBA" id="ARBA00022741"/>
    </source>
</evidence>
<dbReference type="AlphaFoldDB" id="A0A6L8MGE8"/>
<dbReference type="Gene3D" id="3.40.50.620">
    <property type="entry name" value="HUPs"/>
    <property type="match status" value="1"/>
</dbReference>
<dbReference type="SUPFAM" id="SSF52374">
    <property type="entry name" value="Nucleotidylyl transferase"/>
    <property type="match status" value="1"/>
</dbReference>
<evidence type="ECO:0000256" key="8">
    <source>
        <dbReference type="ARBA" id="ARBA00022833"/>
    </source>
</evidence>
<dbReference type="InterPro" id="IPR009080">
    <property type="entry name" value="tRNAsynth_Ia_anticodon-bd"/>
</dbReference>
<gene>
    <name evidence="12" type="primary">cysS</name>
    <name evidence="14" type="ORF">GTP44_08485</name>
</gene>
<dbReference type="InterPro" id="IPR015273">
    <property type="entry name" value="Cys-tRNA-synt_Ia_DALR"/>
</dbReference>
<dbReference type="GO" id="GO:0004817">
    <property type="term" value="F:cysteine-tRNA ligase activity"/>
    <property type="evidence" value="ECO:0007669"/>
    <property type="project" value="UniProtKB-UniRule"/>
</dbReference>
<dbReference type="CDD" id="cd00672">
    <property type="entry name" value="CysRS_core"/>
    <property type="match status" value="1"/>
</dbReference>
<dbReference type="SUPFAM" id="SSF47323">
    <property type="entry name" value="Anticodon-binding domain of a subclass of class I aminoacyl-tRNA synthetases"/>
    <property type="match status" value="1"/>
</dbReference>
<feature type="short sequence motif" description="'KMSKS' region" evidence="12">
    <location>
        <begin position="271"/>
        <end position="275"/>
    </location>
</feature>
<dbReference type="InterPro" id="IPR014729">
    <property type="entry name" value="Rossmann-like_a/b/a_fold"/>
</dbReference>
<evidence type="ECO:0000256" key="4">
    <source>
        <dbReference type="ARBA" id="ARBA00022490"/>
    </source>
</evidence>
<evidence type="ECO:0000256" key="1">
    <source>
        <dbReference type="ARBA" id="ARBA00004496"/>
    </source>
</evidence>
<dbReference type="InterPro" id="IPR024909">
    <property type="entry name" value="Cys-tRNA/MSH_ligase"/>
</dbReference>
<dbReference type="PANTHER" id="PTHR10890">
    <property type="entry name" value="CYSTEINYL-TRNA SYNTHETASE"/>
    <property type="match status" value="1"/>
</dbReference>
<dbReference type="RefSeq" id="WP_161019097.1">
    <property type="nucleotide sequence ID" value="NZ_WWCP01000007.1"/>
</dbReference>
<evidence type="ECO:0000256" key="2">
    <source>
        <dbReference type="ARBA" id="ARBA00005594"/>
    </source>
</evidence>
<comment type="similarity">
    <text evidence="2 12">Belongs to the class-I aminoacyl-tRNA synthetase family.</text>
</comment>
<keyword evidence="11 12" id="KW-0030">Aminoacyl-tRNA synthetase</keyword>
<dbReference type="Gene3D" id="1.20.120.1910">
    <property type="entry name" value="Cysteine-tRNA ligase, C-terminal anti-codon recognition domain"/>
    <property type="match status" value="1"/>
</dbReference>
<dbReference type="GO" id="GO:0006423">
    <property type="term" value="P:cysteinyl-tRNA aminoacylation"/>
    <property type="evidence" value="ECO:0007669"/>
    <property type="project" value="UniProtKB-UniRule"/>
</dbReference>
<evidence type="ECO:0000256" key="12">
    <source>
        <dbReference type="HAMAP-Rule" id="MF_00041"/>
    </source>
</evidence>
<evidence type="ECO:0000256" key="11">
    <source>
        <dbReference type="ARBA" id="ARBA00023146"/>
    </source>
</evidence>
<dbReference type="GO" id="GO:0005524">
    <property type="term" value="F:ATP binding"/>
    <property type="evidence" value="ECO:0007669"/>
    <property type="project" value="UniProtKB-UniRule"/>
</dbReference>
<evidence type="ECO:0000259" key="13">
    <source>
        <dbReference type="SMART" id="SM00840"/>
    </source>
</evidence>
<keyword evidence="7 12" id="KW-0547">Nucleotide-binding</keyword>
<feature type="binding site" evidence="12">
    <location>
        <position position="214"/>
    </location>
    <ligand>
        <name>Zn(2+)</name>
        <dbReference type="ChEBI" id="CHEBI:29105"/>
    </ligand>
</feature>
<dbReference type="Pfam" id="PF01406">
    <property type="entry name" value="tRNA-synt_1e"/>
    <property type="match status" value="1"/>
</dbReference>
<comment type="cofactor">
    <cofactor evidence="12">
        <name>Zn(2+)</name>
        <dbReference type="ChEBI" id="CHEBI:29105"/>
    </cofactor>
    <text evidence="12">Binds 1 zinc ion per subunit.</text>
</comment>
<dbReference type="Pfam" id="PF09190">
    <property type="entry name" value="DALR_2"/>
    <property type="match status" value="1"/>
</dbReference>
<feature type="binding site" evidence="12">
    <location>
        <position position="239"/>
    </location>
    <ligand>
        <name>Zn(2+)</name>
        <dbReference type="ChEBI" id="CHEBI:29105"/>
    </ligand>
</feature>
<evidence type="ECO:0000313" key="14">
    <source>
        <dbReference type="EMBL" id="MYM81993.1"/>
    </source>
</evidence>